<dbReference type="STRING" id="1477437.SAMN05444682_111109"/>
<protein>
    <submittedName>
        <fullName evidence="2">5'-nucleotidase, C-terminal domain</fullName>
    </submittedName>
</protein>
<organism evidence="2 3">
    <name type="scientific">Parapedobacter indicus</name>
    <dbReference type="NCBI Taxonomy" id="1477437"/>
    <lineage>
        <taxon>Bacteria</taxon>
        <taxon>Pseudomonadati</taxon>
        <taxon>Bacteroidota</taxon>
        <taxon>Sphingobacteriia</taxon>
        <taxon>Sphingobacteriales</taxon>
        <taxon>Sphingobacteriaceae</taxon>
        <taxon>Parapedobacter</taxon>
    </lineage>
</organism>
<dbReference type="AlphaFoldDB" id="A0A1I3SQF6"/>
<evidence type="ECO:0000313" key="3">
    <source>
        <dbReference type="Proteomes" id="UP000198670"/>
    </source>
</evidence>
<keyword evidence="3" id="KW-1185">Reference proteome</keyword>
<dbReference type="PANTHER" id="PTHR11575">
    <property type="entry name" value="5'-NUCLEOTIDASE-RELATED"/>
    <property type="match status" value="1"/>
</dbReference>
<dbReference type="Gene3D" id="3.90.780.10">
    <property type="entry name" value="5'-Nucleotidase, C-terminal domain"/>
    <property type="match status" value="1"/>
</dbReference>
<sequence>MKHFQINVSISHFGFFLFVALLTSCHRYFVPASHQYTQQQIDSTLTPDAAYMEYYRPYKQQLEAEMDRVIGHTDVALTKPSNVPETRLGNFFTDALLAEGKKQYPDAEFSFGTKGGLRIELQQGDITIGNLFELMPFENELVLLELSGKSVQQLAEFIAATGGQPVSGLRMKISDGKATDIAVAGKPLELSHTYKLITYDYLANGGDNSRGLNSPVSRINLGQKVREALITYVSEQTQAGKHINTQLDGRIIHDQ</sequence>
<dbReference type="RefSeq" id="WP_245893328.1">
    <property type="nucleotide sequence ID" value="NZ_FOQO01000011.1"/>
</dbReference>
<dbReference type="InterPro" id="IPR008334">
    <property type="entry name" value="5'-Nucleotdase_C"/>
</dbReference>
<name>A0A1I3SQF6_9SPHI</name>
<dbReference type="Pfam" id="PF02872">
    <property type="entry name" value="5_nucleotid_C"/>
    <property type="match status" value="1"/>
</dbReference>
<dbReference type="InterPro" id="IPR036907">
    <property type="entry name" value="5'-Nucleotdase_C_sf"/>
</dbReference>
<evidence type="ECO:0000313" key="2">
    <source>
        <dbReference type="EMBL" id="SFJ59861.1"/>
    </source>
</evidence>
<dbReference type="GO" id="GO:0009166">
    <property type="term" value="P:nucleotide catabolic process"/>
    <property type="evidence" value="ECO:0007669"/>
    <property type="project" value="InterPro"/>
</dbReference>
<dbReference type="EMBL" id="FOQO01000011">
    <property type="protein sequence ID" value="SFJ59861.1"/>
    <property type="molecule type" value="Genomic_DNA"/>
</dbReference>
<reference evidence="2 3" key="1">
    <citation type="submission" date="2016-10" db="EMBL/GenBank/DDBJ databases">
        <authorList>
            <person name="de Groot N.N."/>
        </authorList>
    </citation>
    <scope>NUCLEOTIDE SEQUENCE [LARGE SCALE GENOMIC DNA]</scope>
    <source>
        <strain evidence="2 3">RK1</strain>
    </source>
</reference>
<dbReference type="PROSITE" id="PS51257">
    <property type="entry name" value="PROKAR_LIPOPROTEIN"/>
    <property type="match status" value="1"/>
</dbReference>
<dbReference type="PRINTS" id="PR01607">
    <property type="entry name" value="APYRASEFAMLY"/>
</dbReference>
<dbReference type="GO" id="GO:0030288">
    <property type="term" value="C:outer membrane-bounded periplasmic space"/>
    <property type="evidence" value="ECO:0007669"/>
    <property type="project" value="TreeGrafter"/>
</dbReference>
<dbReference type="SUPFAM" id="SSF55816">
    <property type="entry name" value="5'-nucleotidase (syn. UDP-sugar hydrolase), C-terminal domain"/>
    <property type="match status" value="1"/>
</dbReference>
<gene>
    <name evidence="2" type="ORF">SAMN05444682_111109</name>
</gene>
<dbReference type="PANTHER" id="PTHR11575:SF24">
    <property type="entry name" value="5'-NUCLEOTIDASE"/>
    <property type="match status" value="1"/>
</dbReference>
<dbReference type="Proteomes" id="UP000198670">
    <property type="component" value="Unassembled WGS sequence"/>
</dbReference>
<accession>A0A1I3SQF6</accession>
<feature type="domain" description="5'-Nucleotidase C-terminal" evidence="1">
    <location>
        <begin position="69"/>
        <end position="209"/>
    </location>
</feature>
<dbReference type="InterPro" id="IPR006179">
    <property type="entry name" value="5_nucleotidase/apyrase"/>
</dbReference>
<evidence type="ECO:0000259" key="1">
    <source>
        <dbReference type="Pfam" id="PF02872"/>
    </source>
</evidence>
<proteinExistence type="predicted"/>
<dbReference type="GO" id="GO:0016787">
    <property type="term" value="F:hydrolase activity"/>
    <property type="evidence" value="ECO:0007669"/>
    <property type="project" value="InterPro"/>
</dbReference>